<protein>
    <submittedName>
        <fullName evidence="3">Uncharacterized protein</fullName>
    </submittedName>
</protein>
<keyword evidence="1" id="KW-0812">Transmembrane</keyword>
<organism evidence="3 4">
    <name type="scientific">Liparis tanakae</name>
    <name type="common">Tanaka's snailfish</name>
    <dbReference type="NCBI Taxonomy" id="230148"/>
    <lineage>
        <taxon>Eukaryota</taxon>
        <taxon>Metazoa</taxon>
        <taxon>Chordata</taxon>
        <taxon>Craniata</taxon>
        <taxon>Vertebrata</taxon>
        <taxon>Euteleostomi</taxon>
        <taxon>Actinopterygii</taxon>
        <taxon>Neopterygii</taxon>
        <taxon>Teleostei</taxon>
        <taxon>Neoteleostei</taxon>
        <taxon>Acanthomorphata</taxon>
        <taxon>Eupercaria</taxon>
        <taxon>Perciformes</taxon>
        <taxon>Cottioidei</taxon>
        <taxon>Cottales</taxon>
        <taxon>Liparidae</taxon>
        <taxon>Liparis</taxon>
    </lineage>
</organism>
<dbReference type="AlphaFoldDB" id="A0A4Z2H166"/>
<evidence type="ECO:0000313" key="4">
    <source>
        <dbReference type="Proteomes" id="UP000314294"/>
    </source>
</evidence>
<evidence type="ECO:0000256" key="1">
    <source>
        <dbReference type="SAM" id="Phobius"/>
    </source>
</evidence>
<keyword evidence="1" id="KW-0472">Membrane</keyword>
<reference evidence="3 4" key="1">
    <citation type="submission" date="2019-03" db="EMBL/GenBank/DDBJ databases">
        <title>First draft genome of Liparis tanakae, snailfish: a comprehensive survey of snailfish specific genes.</title>
        <authorList>
            <person name="Kim W."/>
            <person name="Song I."/>
            <person name="Jeong J.-H."/>
            <person name="Kim D."/>
            <person name="Kim S."/>
            <person name="Ryu S."/>
            <person name="Song J.Y."/>
            <person name="Lee S.K."/>
        </authorList>
    </citation>
    <scope>NUCLEOTIDE SEQUENCE [LARGE SCALE GENOMIC DNA]</scope>
    <source>
        <tissue evidence="3">Muscle</tissue>
    </source>
</reference>
<dbReference type="OrthoDB" id="8871482at2759"/>
<feature type="signal peptide" evidence="2">
    <location>
        <begin position="1"/>
        <end position="26"/>
    </location>
</feature>
<dbReference type="Proteomes" id="UP000314294">
    <property type="component" value="Unassembled WGS sequence"/>
</dbReference>
<evidence type="ECO:0000313" key="3">
    <source>
        <dbReference type="EMBL" id="TNN58823.1"/>
    </source>
</evidence>
<feature type="transmembrane region" description="Helical" evidence="1">
    <location>
        <begin position="101"/>
        <end position="124"/>
    </location>
</feature>
<keyword evidence="1" id="KW-1133">Transmembrane helix</keyword>
<proteinExistence type="predicted"/>
<feature type="chain" id="PRO_5021349455" evidence="2">
    <location>
        <begin position="27"/>
        <end position="304"/>
    </location>
</feature>
<keyword evidence="4" id="KW-1185">Reference proteome</keyword>
<evidence type="ECO:0000256" key="2">
    <source>
        <dbReference type="SAM" id="SignalP"/>
    </source>
</evidence>
<gene>
    <name evidence="3" type="ORF">EYF80_030972</name>
</gene>
<dbReference type="EMBL" id="SRLO01000370">
    <property type="protein sequence ID" value="TNN58823.1"/>
    <property type="molecule type" value="Genomic_DNA"/>
</dbReference>
<comment type="caution">
    <text evidence="3">The sequence shown here is derived from an EMBL/GenBank/DDBJ whole genome shotgun (WGS) entry which is preliminary data.</text>
</comment>
<name>A0A4Z2H166_9TELE</name>
<accession>A0A4Z2H166</accession>
<sequence length="304" mass="32737">MRPTCRTMLWMSLSMAERLPLPLALAGVHLDLPLRLAVDAQQAGAQDVVQAQEDVPVVVDEEHVVGVVGAAQLLGRRRAAEQQLGLGGAGARQAVGLLGSVGVGLGGVLVVVVVLLVLVGVLLLHVGELAAPREQHVGDEVVDDLLDLVLVLLLDAHLPLHVVDDERRGVLQDLAVVVALGHVRAARRRRGGVLRRSLLALRDEMEATMGTDAAGFFLSPSMMSCALSPYILWMALRWMTSEEPPIELSSLKRSCSSADMRDILRCTVSRARIVERLASSTTSSWRHRGVTGSSAFIGFQKRKK</sequence>
<keyword evidence="2" id="KW-0732">Signal</keyword>